<dbReference type="PANTHER" id="PTHR42723:SF1">
    <property type="entry name" value="CHLOROPHYLL SYNTHASE, CHLOROPLASTIC"/>
    <property type="match status" value="1"/>
</dbReference>
<dbReference type="GO" id="GO:0016765">
    <property type="term" value="F:transferase activity, transferring alkyl or aryl (other than methyl) groups"/>
    <property type="evidence" value="ECO:0007669"/>
    <property type="project" value="InterPro"/>
</dbReference>
<evidence type="ECO:0000256" key="2">
    <source>
        <dbReference type="ARBA" id="ARBA00022692"/>
    </source>
</evidence>
<name>A0AA38U724_9AGAR</name>
<feature type="transmembrane region" description="Helical" evidence="5">
    <location>
        <begin position="269"/>
        <end position="287"/>
    </location>
</feature>
<dbReference type="InterPro" id="IPR044878">
    <property type="entry name" value="UbiA_sf"/>
</dbReference>
<keyword evidence="3 5" id="KW-1133">Transmembrane helix</keyword>
<sequence length="317" mass="35448">MANFLVICSKTCIDLSASSSVIAGLSEVPYFLWCQLYTCLLFTWTDYKTIMFPVTLFASAVAPVQSISNLLHGLAWIWIHLLLCNVSNQAQSRHEDSINHPWRPIPSGRLTEHQATRFRWALVLFCTLYSTFYGKQNVLATTTLITATIFHDNLGMSGNPLGKNLCNVGGYTSFEFGAIINIIGKLFFSPSYTGSPNPPDALSFTAIVISGTLIFTTIHAQDFADVEGDFALGRTTLPICAPELSRLLILIALAIWSIGLGWFWDIHPLCQIVFVAIGLLVGIRYYYWRTPQDDKVSYLLYNVWICCAHILPLNCRM</sequence>
<comment type="subcellular location">
    <subcellularLocation>
        <location evidence="1">Membrane</location>
        <topology evidence="1">Multi-pass membrane protein</topology>
    </subcellularLocation>
</comment>
<reference evidence="6" key="1">
    <citation type="submission" date="2022-08" db="EMBL/GenBank/DDBJ databases">
        <authorList>
            <consortium name="DOE Joint Genome Institute"/>
            <person name="Min B."/>
            <person name="Riley R."/>
            <person name="Sierra-Patev S."/>
            <person name="Naranjo-Ortiz M."/>
            <person name="Looney B."/>
            <person name="Konkel Z."/>
            <person name="Slot J.C."/>
            <person name="Sakamoto Y."/>
            <person name="Steenwyk J.L."/>
            <person name="Rokas A."/>
            <person name="Carro J."/>
            <person name="Camarero S."/>
            <person name="Ferreira P."/>
            <person name="Molpeceres G."/>
            <person name="Ruiz-Duenas F.J."/>
            <person name="Serrano A."/>
            <person name="Henrissat B."/>
            <person name="Drula E."/>
            <person name="Hughes K.W."/>
            <person name="Mata J.L."/>
            <person name="Ishikawa N.K."/>
            <person name="Vargas-Isla R."/>
            <person name="Ushijima S."/>
            <person name="Smith C.A."/>
            <person name="Ahrendt S."/>
            <person name="Andreopoulos W."/>
            <person name="He G."/>
            <person name="Labutti K."/>
            <person name="Lipzen A."/>
            <person name="Ng V."/>
            <person name="Sandor L."/>
            <person name="Barry K."/>
            <person name="Martinez A.T."/>
            <person name="Xiao Y."/>
            <person name="Gibbons J.G."/>
            <person name="Terashima K."/>
            <person name="Hibbett D.S."/>
            <person name="Grigoriev I.V."/>
        </authorList>
    </citation>
    <scope>NUCLEOTIDE SEQUENCE</scope>
    <source>
        <strain evidence="6">TFB9207</strain>
    </source>
</reference>
<accession>A0AA38U724</accession>
<comment type="caution">
    <text evidence="6">The sequence shown here is derived from an EMBL/GenBank/DDBJ whole genome shotgun (WGS) entry which is preliminary data.</text>
</comment>
<evidence type="ECO:0000256" key="1">
    <source>
        <dbReference type="ARBA" id="ARBA00004141"/>
    </source>
</evidence>
<keyword evidence="2 5" id="KW-0812">Transmembrane</keyword>
<dbReference type="Gene3D" id="1.10.357.140">
    <property type="entry name" value="UbiA prenyltransferase"/>
    <property type="match status" value="1"/>
</dbReference>
<dbReference type="AlphaFoldDB" id="A0AA38U724"/>
<dbReference type="CDD" id="cd13965">
    <property type="entry name" value="PT_UbiA_3"/>
    <property type="match status" value="1"/>
</dbReference>
<keyword evidence="4 5" id="KW-0472">Membrane</keyword>
<keyword evidence="7" id="KW-1185">Reference proteome</keyword>
<dbReference type="PANTHER" id="PTHR42723">
    <property type="entry name" value="CHLOROPHYLL SYNTHASE"/>
    <property type="match status" value="1"/>
</dbReference>
<evidence type="ECO:0000256" key="3">
    <source>
        <dbReference type="ARBA" id="ARBA00022989"/>
    </source>
</evidence>
<organism evidence="6 7">
    <name type="scientific">Lentinula raphanica</name>
    <dbReference type="NCBI Taxonomy" id="153919"/>
    <lineage>
        <taxon>Eukaryota</taxon>
        <taxon>Fungi</taxon>
        <taxon>Dikarya</taxon>
        <taxon>Basidiomycota</taxon>
        <taxon>Agaricomycotina</taxon>
        <taxon>Agaricomycetes</taxon>
        <taxon>Agaricomycetidae</taxon>
        <taxon>Agaricales</taxon>
        <taxon>Marasmiineae</taxon>
        <taxon>Omphalotaceae</taxon>
        <taxon>Lentinula</taxon>
    </lineage>
</organism>
<evidence type="ECO:0000256" key="4">
    <source>
        <dbReference type="ARBA" id="ARBA00023136"/>
    </source>
</evidence>
<protein>
    <submittedName>
        <fullName evidence="6">UbiA prenyltransferase family</fullName>
    </submittedName>
</protein>
<proteinExistence type="predicted"/>
<feature type="transmembrane region" description="Helical" evidence="5">
    <location>
        <begin position="244"/>
        <end position="264"/>
    </location>
</feature>
<dbReference type="InterPro" id="IPR050475">
    <property type="entry name" value="Prenyltransferase_related"/>
</dbReference>
<dbReference type="EMBL" id="MU806711">
    <property type="protein sequence ID" value="KAJ3833371.1"/>
    <property type="molecule type" value="Genomic_DNA"/>
</dbReference>
<dbReference type="InterPro" id="IPR000537">
    <property type="entry name" value="UbiA_prenyltransferase"/>
</dbReference>
<evidence type="ECO:0000313" key="6">
    <source>
        <dbReference type="EMBL" id="KAJ3833371.1"/>
    </source>
</evidence>
<dbReference type="Proteomes" id="UP001163846">
    <property type="component" value="Unassembled WGS sequence"/>
</dbReference>
<gene>
    <name evidence="6" type="ORF">F5878DRAFT_546677</name>
</gene>
<dbReference type="Pfam" id="PF01040">
    <property type="entry name" value="UbiA"/>
    <property type="match status" value="1"/>
</dbReference>
<dbReference type="GO" id="GO:0016020">
    <property type="term" value="C:membrane"/>
    <property type="evidence" value="ECO:0007669"/>
    <property type="project" value="UniProtKB-SubCell"/>
</dbReference>
<evidence type="ECO:0000256" key="5">
    <source>
        <dbReference type="SAM" id="Phobius"/>
    </source>
</evidence>
<evidence type="ECO:0000313" key="7">
    <source>
        <dbReference type="Proteomes" id="UP001163846"/>
    </source>
</evidence>